<feature type="compositionally biased region" description="Low complexity" evidence="7">
    <location>
        <begin position="9"/>
        <end position="21"/>
    </location>
</feature>
<dbReference type="SMART" id="SM00066">
    <property type="entry name" value="GAL4"/>
    <property type="match status" value="1"/>
</dbReference>
<keyword evidence="2" id="KW-0862">Zinc</keyword>
<evidence type="ECO:0000256" key="7">
    <source>
        <dbReference type="SAM" id="MobiDB-lite"/>
    </source>
</evidence>
<proteinExistence type="predicted"/>
<dbReference type="Pfam" id="PF11951">
    <property type="entry name" value="Fungal_trans_2"/>
    <property type="match status" value="1"/>
</dbReference>
<evidence type="ECO:0000256" key="1">
    <source>
        <dbReference type="ARBA" id="ARBA00004123"/>
    </source>
</evidence>
<keyword evidence="6" id="KW-0539">Nucleus</keyword>
<keyword evidence="4" id="KW-0238">DNA-binding</keyword>
<evidence type="ECO:0000256" key="2">
    <source>
        <dbReference type="ARBA" id="ARBA00022833"/>
    </source>
</evidence>
<dbReference type="GO" id="GO:0045944">
    <property type="term" value="P:positive regulation of transcription by RNA polymerase II"/>
    <property type="evidence" value="ECO:0007669"/>
    <property type="project" value="TreeGrafter"/>
</dbReference>
<feature type="region of interest" description="Disordered" evidence="7">
    <location>
        <begin position="60"/>
        <end position="122"/>
    </location>
</feature>
<comment type="subcellular location">
    <subcellularLocation>
        <location evidence="1">Nucleus</location>
    </subcellularLocation>
</comment>
<dbReference type="GO" id="GO:0008270">
    <property type="term" value="F:zinc ion binding"/>
    <property type="evidence" value="ECO:0007669"/>
    <property type="project" value="InterPro"/>
</dbReference>
<evidence type="ECO:0000313" key="9">
    <source>
        <dbReference type="EMBL" id="KAK3311094.1"/>
    </source>
</evidence>
<dbReference type="EMBL" id="JAUDZG010000001">
    <property type="protein sequence ID" value="KAK3311094.1"/>
    <property type="molecule type" value="Genomic_DNA"/>
</dbReference>
<evidence type="ECO:0000259" key="8">
    <source>
        <dbReference type="PROSITE" id="PS50048"/>
    </source>
</evidence>
<feature type="domain" description="Zn(2)-C6 fungal-type" evidence="8">
    <location>
        <begin position="21"/>
        <end position="49"/>
    </location>
</feature>
<dbReference type="GO" id="GO:0005634">
    <property type="term" value="C:nucleus"/>
    <property type="evidence" value="ECO:0007669"/>
    <property type="project" value="UniProtKB-SubCell"/>
</dbReference>
<dbReference type="InterPro" id="IPR021858">
    <property type="entry name" value="Fun_TF"/>
</dbReference>
<dbReference type="PANTHER" id="PTHR37534:SF48">
    <property type="entry name" value="FINGER DOMAIN PROTEIN, PUTATIVE-RELATED"/>
    <property type="match status" value="1"/>
</dbReference>
<evidence type="ECO:0000256" key="3">
    <source>
        <dbReference type="ARBA" id="ARBA00023015"/>
    </source>
</evidence>
<keyword evidence="3" id="KW-0805">Transcription regulation</keyword>
<reference evidence="9" key="2">
    <citation type="submission" date="2023-06" db="EMBL/GenBank/DDBJ databases">
        <authorList>
            <consortium name="Lawrence Berkeley National Laboratory"/>
            <person name="Mondo S.J."/>
            <person name="Hensen N."/>
            <person name="Bonometti L."/>
            <person name="Westerberg I."/>
            <person name="Brannstrom I.O."/>
            <person name="Guillou S."/>
            <person name="Cros-Aarteil S."/>
            <person name="Calhoun S."/>
            <person name="Haridas S."/>
            <person name="Kuo A."/>
            <person name="Pangilinan J."/>
            <person name="Riley R."/>
            <person name="Labutti K."/>
            <person name="Andreopoulos B."/>
            <person name="Lipzen A."/>
            <person name="Chen C."/>
            <person name="Yanf M."/>
            <person name="Daum C."/>
            <person name="Ng V."/>
            <person name="Clum A."/>
            <person name="Steindorff A."/>
            <person name="Ohm R."/>
            <person name="Martin F."/>
            <person name="Silar P."/>
            <person name="Natvig D."/>
            <person name="Lalanne C."/>
            <person name="Gautier V."/>
            <person name="Ament-Velasquez S.L."/>
            <person name="Kruys A."/>
            <person name="Hutchinson M.I."/>
            <person name="Powell A.J."/>
            <person name="Barry K."/>
            <person name="Miller A.N."/>
            <person name="Grigoriev I.V."/>
            <person name="Debuchy R."/>
            <person name="Gladieux P."/>
            <person name="Thoren M.H."/>
            <person name="Johannesson H."/>
        </authorList>
    </citation>
    <scope>NUCLEOTIDE SEQUENCE</scope>
    <source>
        <strain evidence="9">CBS 333.67</strain>
    </source>
</reference>
<dbReference type="InterPro" id="IPR001138">
    <property type="entry name" value="Zn2Cys6_DnaBD"/>
</dbReference>
<dbReference type="PANTHER" id="PTHR37534">
    <property type="entry name" value="TRANSCRIPTIONAL ACTIVATOR PROTEIN UGA3"/>
    <property type="match status" value="1"/>
</dbReference>
<dbReference type="CDD" id="cd00067">
    <property type="entry name" value="GAL4"/>
    <property type="match status" value="1"/>
</dbReference>
<sequence length="551" mass="60766">MSRKSVNGPQMSQQPSPSRPQCWECRRRRHVCDGMQPVCAKCQTARIVCPGYADKRPLTWVTPGQAMSRPRKAKPSSKRNTAQKSCNDIRDRGRLPIRAAPSTSQSPGTGTESDSHTEELDLPAPVELRPEVCDIIDAMLYYNSHIYPDLIRHQLGPNSFVIPLTIVENCPPAITHTLVSITISHRILQVAEDPASDQAVKPLWTRLYRHRDIAVRVINKLVADEKTRKDIATVVSVYTLLFAMLQQSFKPCWRTHVDGLMSLVRLWGSLSAIIQAVPGMELSMMALCIVSVLANTTSPRDNQLQVASTEEILSLSQTYYTETFFPSIPMPPALFAELVLINALRAEAPSDTATAEAELILSRIESFDPQTWSATRPAAEREDPTLQADWLLIATLFHAAVALYAILSLQSSGALPCSSASSSASSYSPSPSPSTSQQSPETKRLESELEIQLELSRARHARQLFALLESGMSAPRVRKRMTWPLLVAGVEAASRGASWEVQRYIGACLSEMGRDQGSAAPGLARRVLERFCLGGGSRWDECFAEPFALVM</sequence>
<reference evidence="9" key="1">
    <citation type="journal article" date="2023" name="Mol. Phylogenet. Evol.">
        <title>Genome-scale phylogeny and comparative genomics of the fungal order Sordariales.</title>
        <authorList>
            <person name="Hensen N."/>
            <person name="Bonometti L."/>
            <person name="Westerberg I."/>
            <person name="Brannstrom I.O."/>
            <person name="Guillou S."/>
            <person name="Cros-Aarteil S."/>
            <person name="Calhoun S."/>
            <person name="Haridas S."/>
            <person name="Kuo A."/>
            <person name="Mondo S."/>
            <person name="Pangilinan J."/>
            <person name="Riley R."/>
            <person name="LaButti K."/>
            <person name="Andreopoulos B."/>
            <person name="Lipzen A."/>
            <person name="Chen C."/>
            <person name="Yan M."/>
            <person name="Daum C."/>
            <person name="Ng V."/>
            <person name="Clum A."/>
            <person name="Steindorff A."/>
            <person name="Ohm R.A."/>
            <person name="Martin F."/>
            <person name="Silar P."/>
            <person name="Natvig D.O."/>
            <person name="Lalanne C."/>
            <person name="Gautier V."/>
            <person name="Ament-Velasquez S.L."/>
            <person name="Kruys A."/>
            <person name="Hutchinson M.I."/>
            <person name="Powell A.J."/>
            <person name="Barry K."/>
            <person name="Miller A.N."/>
            <person name="Grigoriev I.V."/>
            <person name="Debuchy R."/>
            <person name="Gladieux P."/>
            <person name="Hiltunen Thoren M."/>
            <person name="Johannesson H."/>
        </authorList>
    </citation>
    <scope>NUCLEOTIDE SEQUENCE</scope>
    <source>
        <strain evidence="9">CBS 333.67</strain>
    </source>
</reference>
<dbReference type="AlphaFoldDB" id="A0AAJ0H3D6"/>
<organism evidence="9 10">
    <name type="scientific">Chaetomium strumarium</name>
    <dbReference type="NCBI Taxonomy" id="1170767"/>
    <lineage>
        <taxon>Eukaryota</taxon>
        <taxon>Fungi</taxon>
        <taxon>Dikarya</taxon>
        <taxon>Ascomycota</taxon>
        <taxon>Pezizomycotina</taxon>
        <taxon>Sordariomycetes</taxon>
        <taxon>Sordariomycetidae</taxon>
        <taxon>Sordariales</taxon>
        <taxon>Chaetomiaceae</taxon>
        <taxon>Chaetomium</taxon>
    </lineage>
</organism>
<evidence type="ECO:0000256" key="4">
    <source>
        <dbReference type="ARBA" id="ARBA00023125"/>
    </source>
</evidence>
<dbReference type="InterPro" id="IPR036864">
    <property type="entry name" value="Zn2-C6_fun-type_DNA-bd_sf"/>
</dbReference>
<name>A0AAJ0H3D6_9PEZI</name>
<dbReference type="GO" id="GO:0000976">
    <property type="term" value="F:transcription cis-regulatory region binding"/>
    <property type="evidence" value="ECO:0007669"/>
    <property type="project" value="TreeGrafter"/>
</dbReference>
<dbReference type="Pfam" id="PF00172">
    <property type="entry name" value="Zn_clus"/>
    <property type="match status" value="1"/>
</dbReference>
<keyword evidence="5" id="KW-0804">Transcription</keyword>
<evidence type="ECO:0000256" key="5">
    <source>
        <dbReference type="ARBA" id="ARBA00023163"/>
    </source>
</evidence>
<feature type="compositionally biased region" description="Low complexity" evidence="7">
    <location>
        <begin position="420"/>
        <end position="440"/>
    </location>
</feature>
<accession>A0AAJ0H3D6</accession>
<dbReference type="Proteomes" id="UP001273166">
    <property type="component" value="Unassembled WGS sequence"/>
</dbReference>
<dbReference type="SUPFAM" id="SSF57701">
    <property type="entry name" value="Zn2/Cys6 DNA-binding domain"/>
    <property type="match status" value="1"/>
</dbReference>
<keyword evidence="10" id="KW-1185">Reference proteome</keyword>
<dbReference type="GO" id="GO:0000981">
    <property type="term" value="F:DNA-binding transcription factor activity, RNA polymerase II-specific"/>
    <property type="evidence" value="ECO:0007669"/>
    <property type="project" value="InterPro"/>
</dbReference>
<comment type="caution">
    <text evidence="9">The sequence shown here is derived from an EMBL/GenBank/DDBJ whole genome shotgun (WGS) entry which is preliminary data.</text>
</comment>
<dbReference type="RefSeq" id="XP_062726874.1">
    <property type="nucleotide sequence ID" value="XM_062871126.1"/>
</dbReference>
<protein>
    <submittedName>
        <fullName evidence="9">Fungal-specific transcription factor domain-containing protein</fullName>
    </submittedName>
</protein>
<feature type="compositionally biased region" description="Polar residues" evidence="7">
    <location>
        <begin position="101"/>
        <end position="112"/>
    </location>
</feature>
<dbReference type="GeneID" id="87889955"/>
<feature type="region of interest" description="Disordered" evidence="7">
    <location>
        <begin position="420"/>
        <end position="446"/>
    </location>
</feature>
<evidence type="ECO:0000313" key="10">
    <source>
        <dbReference type="Proteomes" id="UP001273166"/>
    </source>
</evidence>
<gene>
    <name evidence="9" type="ORF">B0T15DRAFT_60986</name>
</gene>
<evidence type="ECO:0000256" key="6">
    <source>
        <dbReference type="ARBA" id="ARBA00023242"/>
    </source>
</evidence>
<feature type="region of interest" description="Disordered" evidence="7">
    <location>
        <begin position="1"/>
        <end position="21"/>
    </location>
</feature>
<dbReference type="PROSITE" id="PS50048">
    <property type="entry name" value="ZN2_CY6_FUNGAL_2"/>
    <property type="match status" value="1"/>
</dbReference>